<dbReference type="PANTHER" id="PTHR47505">
    <property type="entry name" value="DNA UTILIZATION PROTEIN YHGH"/>
    <property type="match status" value="1"/>
</dbReference>
<dbReference type="RefSeq" id="WP_256324616.1">
    <property type="nucleotide sequence ID" value="NZ_FNJQ01000010.1"/>
</dbReference>
<dbReference type="SUPFAM" id="SSF53271">
    <property type="entry name" value="PRTase-like"/>
    <property type="match status" value="1"/>
</dbReference>
<protein>
    <submittedName>
        <fullName evidence="3">ComF family protein</fullName>
    </submittedName>
</protein>
<organism evidence="3 4">
    <name type="scientific">Selenomonas ruminantium</name>
    <dbReference type="NCBI Taxonomy" id="971"/>
    <lineage>
        <taxon>Bacteria</taxon>
        <taxon>Bacillati</taxon>
        <taxon>Bacillota</taxon>
        <taxon>Negativicutes</taxon>
        <taxon>Selenomonadales</taxon>
        <taxon>Selenomonadaceae</taxon>
        <taxon>Selenomonas</taxon>
    </lineage>
</organism>
<proteinExistence type="inferred from homology"/>
<dbReference type="Proteomes" id="UP000182412">
    <property type="component" value="Unassembled WGS sequence"/>
</dbReference>
<dbReference type="AlphaFoldDB" id="A0A1H0QZX1"/>
<dbReference type="InterPro" id="IPR044005">
    <property type="entry name" value="DZR_2"/>
</dbReference>
<evidence type="ECO:0000259" key="2">
    <source>
        <dbReference type="Pfam" id="PF18912"/>
    </source>
</evidence>
<evidence type="ECO:0000313" key="3">
    <source>
        <dbReference type="EMBL" id="SDP22862.1"/>
    </source>
</evidence>
<sequence>MAEIIAALLDFLFPPHCPLCHAYVESRGGWCPKCLQQALQFHRLPLSVPMQAVLADAWALGVYRGSLRDLIRHLKYQRKRSNLPYIETLLRSAEGEMLLQKMLASIDLAVPVPLYPAKEKQRGFNQTELIFGSFLSRQHIPLARCLLRIRPTKPMYELNERERAANLQGAFAVTETAQLVGKNILLLDDIFTSGATAGECARVLKMAGARSVSVLVLASDHR</sequence>
<dbReference type="InterPro" id="IPR029057">
    <property type="entry name" value="PRTase-like"/>
</dbReference>
<dbReference type="EMBL" id="FNJQ01000010">
    <property type="protein sequence ID" value="SDP22862.1"/>
    <property type="molecule type" value="Genomic_DNA"/>
</dbReference>
<gene>
    <name evidence="3" type="ORF">SAMN05216366_11035</name>
</gene>
<feature type="domain" description="Double zinc ribbon" evidence="2">
    <location>
        <begin position="8"/>
        <end position="38"/>
    </location>
</feature>
<name>A0A1H0QZX1_SELRU</name>
<reference evidence="3 4" key="1">
    <citation type="submission" date="2016-10" db="EMBL/GenBank/DDBJ databases">
        <authorList>
            <person name="de Groot N.N."/>
        </authorList>
    </citation>
    <scope>NUCLEOTIDE SEQUENCE [LARGE SCALE GENOMIC DNA]</scope>
    <source>
        <strain evidence="3 4">S137</strain>
    </source>
</reference>
<dbReference type="PANTHER" id="PTHR47505:SF1">
    <property type="entry name" value="DNA UTILIZATION PROTEIN YHGH"/>
    <property type="match status" value="1"/>
</dbReference>
<evidence type="ECO:0000313" key="4">
    <source>
        <dbReference type="Proteomes" id="UP000182412"/>
    </source>
</evidence>
<comment type="similarity">
    <text evidence="1">Belongs to the ComF/GntX family.</text>
</comment>
<accession>A0A1H0QZX1</accession>
<dbReference type="Gene3D" id="3.40.50.2020">
    <property type="match status" value="1"/>
</dbReference>
<evidence type="ECO:0000256" key="1">
    <source>
        <dbReference type="ARBA" id="ARBA00008007"/>
    </source>
</evidence>
<dbReference type="CDD" id="cd06223">
    <property type="entry name" value="PRTases_typeI"/>
    <property type="match status" value="1"/>
</dbReference>
<dbReference type="InterPro" id="IPR051910">
    <property type="entry name" value="ComF/GntX_DNA_util-trans"/>
</dbReference>
<dbReference type="InterPro" id="IPR000836">
    <property type="entry name" value="PRTase_dom"/>
</dbReference>
<dbReference type="Pfam" id="PF18912">
    <property type="entry name" value="DZR_2"/>
    <property type="match status" value="1"/>
</dbReference>